<organism evidence="1 2">
    <name type="scientific">Portunus trituberculatus</name>
    <name type="common">Swimming crab</name>
    <name type="synonym">Neptunus trituberculatus</name>
    <dbReference type="NCBI Taxonomy" id="210409"/>
    <lineage>
        <taxon>Eukaryota</taxon>
        <taxon>Metazoa</taxon>
        <taxon>Ecdysozoa</taxon>
        <taxon>Arthropoda</taxon>
        <taxon>Crustacea</taxon>
        <taxon>Multicrustacea</taxon>
        <taxon>Malacostraca</taxon>
        <taxon>Eumalacostraca</taxon>
        <taxon>Eucarida</taxon>
        <taxon>Decapoda</taxon>
        <taxon>Pleocyemata</taxon>
        <taxon>Brachyura</taxon>
        <taxon>Eubrachyura</taxon>
        <taxon>Portunoidea</taxon>
        <taxon>Portunidae</taxon>
        <taxon>Portuninae</taxon>
        <taxon>Portunus</taxon>
    </lineage>
</organism>
<keyword evidence="2" id="KW-1185">Reference proteome</keyword>
<dbReference type="Proteomes" id="UP000324222">
    <property type="component" value="Unassembled WGS sequence"/>
</dbReference>
<evidence type="ECO:0000313" key="1">
    <source>
        <dbReference type="EMBL" id="MPC27529.1"/>
    </source>
</evidence>
<name>A0A5B7E2A2_PORTR</name>
<dbReference type="EMBL" id="VSRR010001763">
    <property type="protein sequence ID" value="MPC27529.1"/>
    <property type="molecule type" value="Genomic_DNA"/>
</dbReference>
<sequence length="86" mass="10131">MSRRLSEGQVRWVVGLRVSVSLAHSRRSDILQPILGTWRRVTERDFRLHCLLLLLLLRNSQFHLTFLEESLPVKFPIRKCTSFGEQ</sequence>
<comment type="caution">
    <text evidence="1">The sequence shown here is derived from an EMBL/GenBank/DDBJ whole genome shotgun (WGS) entry which is preliminary data.</text>
</comment>
<accession>A0A5B7E2A2</accession>
<evidence type="ECO:0000313" key="2">
    <source>
        <dbReference type="Proteomes" id="UP000324222"/>
    </source>
</evidence>
<proteinExistence type="predicted"/>
<dbReference type="AlphaFoldDB" id="A0A5B7E2A2"/>
<protein>
    <submittedName>
        <fullName evidence="1">Uncharacterized protein</fullName>
    </submittedName>
</protein>
<reference evidence="1 2" key="1">
    <citation type="submission" date="2019-05" db="EMBL/GenBank/DDBJ databases">
        <title>Another draft genome of Portunus trituberculatus and its Hox gene families provides insights of decapod evolution.</title>
        <authorList>
            <person name="Jeong J.-H."/>
            <person name="Song I."/>
            <person name="Kim S."/>
            <person name="Choi T."/>
            <person name="Kim D."/>
            <person name="Ryu S."/>
            <person name="Kim W."/>
        </authorList>
    </citation>
    <scope>NUCLEOTIDE SEQUENCE [LARGE SCALE GENOMIC DNA]</scope>
    <source>
        <tissue evidence="1">Muscle</tissue>
    </source>
</reference>
<gene>
    <name evidence="1" type="ORF">E2C01_020701</name>
</gene>